<protein>
    <submittedName>
        <fullName evidence="2">Thioesterase family protein</fullName>
    </submittedName>
</protein>
<reference evidence="2" key="1">
    <citation type="submission" date="2020-11" db="EMBL/GenBank/DDBJ databases">
        <title>Bacterial whole genome sequence for Panacibacter sp. DH6.</title>
        <authorList>
            <person name="Le V."/>
            <person name="Ko S."/>
            <person name="Ahn C.-Y."/>
            <person name="Oh H.-M."/>
        </authorList>
    </citation>
    <scope>NUCLEOTIDE SEQUENCE</scope>
    <source>
        <strain evidence="2">DH6</strain>
    </source>
</reference>
<feature type="domain" description="Acyl-ACP thioesterase N-terminal hotdog" evidence="1">
    <location>
        <begin position="31"/>
        <end position="130"/>
    </location>
</feature>
<proteinExistence type="predicted"/>
<accession>A0A931MEB5</accession>
<dbReference type="Gene3D" id="3.10.129.10">
    <property type="entry name" value="Hotdog Thioesterase"/>
    <property type="match status" value="1"/>
</dbReference>
<keyword evidence="3" id="KW-1185">Reference proteome</keyword>
<organism evidence="2 3">
    <name type="scientific">Panacibacter microcysteis</name>
    <dbReference type="NCBI Taxonomy" id="2793269"/>
    <lineage>
        <taxon>Bacteria</taxon>
        <taxon>Pseudomonadati</taxon>
        <taxon>Bacteroidota</taxon>
        <taxon>Chitinophagia</taxon>
        <taxon>Chitinophagales</taxon>
        <taxon>Chitinophagaceae</taxon>
        <taxon>Panacibacter</taxon>
    </lineage>
</organism>
<gene>
    <name evidence="2" type="ORF">I5907_18190</name>
</gene>
<dbReference type="Pfam" id="PF01643">
    <property type="entry name" value="Acyl-ACP_TE"/>
    <property type="match status" value="1"/>
</dbReference>
<evidence type="ECO:0000259" key="1">
    <source>
        <dbReference type="Pfam" id="PF01643"/>
    </source>
</evidence>
<dbReference type="GO" id="GO:0006633">
    <property type="term" value="P:fatty acid biosynthetic process"/>
    <property type="evidence" value="ECO:0007669"/>
    <property type="project" value="InterPro"/>
</dbReference>
<dbReference type="SUPFAM" id="SSF54637">
    <property type="entry name" value="Thioesterase/thiol ester dehydrase-isomerase"/>
    <property type="match status" value="1"/>
</dbReference>
<sequence length="133" mass="16005">MELKNSRFIITITVLPEHLDDVLHVNNVIYVQWMQDIASMHWNTFASDELKNTVLWMIKRHEVDYYNQAFLHDELQMTTWTGDYTNVTWKRHYEIIRPADNKKIITAASTWIPLDRLTQRPRRIDETLINMFA</sequence>
<name>A0A931MEB5_9BACT</name>
<dbReference type="CDD" id="cd00586">
    <property type="entry name" value="4HBT"/>
    <property type="match status" value="1"/>
</dbReference>
<evidence type="ECO:0000313" key="3">
    <source>
        <dbReference type="Proteomes" id="UP000628448"/>
    </source>
</evidence>
<dbReference type="Proteomes" id="UP000628448">
    <property type="component" value="Unassembled WGS sequence"/>
</dbReference>
<comment type="caution">
    <text evidence="2">The sequence shown here is derived from an EMBL/GenBank/DDBJ whole genome shotgun (WGS) entry which is preliminary data.</text>
</comment>
<dbReference type="GO" id="GO:0016790">
    <property type="term" value="F:thiolester hydrolase activity"/>
    <property type="evidence" value="ECO:0007669"/>
    <property type="project" value="InterPro"/>
</dbReference>
<dbReference type="InterPro" id="IPR002864">
    <property type="entry name" value="Acyl-ACP_thioesterase_NHD"/>
</dbReference>
<dbReference type="AlphaFoldDB" id="A0A931MEB5"/>
<dbReference type="RefSeq" id="WP_196992222.1">
    <property type="nucleotide sequence ID" value="NZ_JADWYR010000002.1"/>
</dbReference>
<dbReference type="InterPro" id="IPR029069">
    <property type="entry name" value="HotDog_dom_sf"/>
</dbReference>
<dbReference type="EMBL" id="JADWYR010000002">
    <property type="protein sequence ID" value="MBG9378174.1"/>
    <property type="molecule type" value="Genomic_DNA"/>
</dbReference>
<evidence type="ECO:0000313" key="2">
    <source>
        <dbReference type="EMBL" id="MBG9378174.1"/>
    </source>
</evidence>